<keyword evidence="2" id="KW-1185">Reference proteome</keyword>
<dbReference type="EMBL" id="KQ086084">
    <property type="protein sequence ID" value="KLO08611.1"/>
    <property type="molecule type" value="Genomic_DNA"/>
</dbReference>
<dbReference type="OrthoDB" id="5945905at2759"/>
<dbReference type="PANTHER" id="PTHR34615">
    <property type="entry name" value="PX DOMAIN-CONTAINING PROTEIN"/>
    <property type="match status" value="1"/>
</dbReference>
<accession>A0A0H2RUY8</accession>
<evidence type="ECO:0008006" key="3">
    <source>
        <dbReference type="Google" id="ProtNLM"/>
    </source>
</evidence>
<dbReference type="AlphaFoldDB" id="A0A0H2RUY8"/>
<dbReference type="Proteomes" id="UP000053477">
    <property type="component" value="Unassembled WGS sequence"/>
</dbReference>
<dbReference type="InParanoid" id="A0A0H2RUY8"/>
<organism evidence="1 2">
    <name type="scientific">Schizopora paradoxa</name>
    <dbReference type="NCBI Taxonomy" id="27342"/>
    <lineage>
        <taxon>Eukaryota</taxon>
        <taxon>Fungi</taxon>
        <taxon>Dikarya</taxon>
        <taxon>Basidiomycota</taxon>
        <taxon>Agaricomycotina</taxon>
        <taxon>Agaricomycetes</taxon>
        <taxon>Hymenochaetales</taxon>
        <taxon>Schizoporaceae</taxon>
        <taxon>Schizopora</taxon>
    </lineage>
</organism>
<protein>
    <recommendedName>
        <fullName evidence="3">DDE Tnp4 domain-containing protein</fullName>
    </recommendedName>
</protein>
<feature type="non-terminal residue" evidence="1">
    <location>
        <position position="173"/>
    </location>
</feature>
<reference evidence="1 2" key="1">
    <citation type="submission" date="2015-04" db="EMBL/GenBank/DDBJ databases">
        <title>Complete genome sequence of Schizopora paradoxa KUC8140, a cosmopolitan wood degrader in East Asia.</title>
        <authorList>
            <consortium name="DOE Joint Genome Institute"/>
            <person name="Min B."/>
            <person name="Park H."/>
            <person name="Jang Y."/>
            <person name="Kim J.-J."/>
            <person name="Kim K.H."/>
            <person name="Pangilinan J."/>
            <person name="Lipzen A."/>
            <person name="Riley R."/>
            <person name="Grigoriev I.V."/>
            <person name="Spatafora J.W."/>
            <person name="Choi I.-G."/>
        </authorList>
    </citation>
    <scope>NUCLEOTIDE SEQUENCE [LARGE SCALE GENOMIC DNA]</scope>
    <source>
        <strain evidence="1 2">KUC8140</strain>
    </source>
</reference>
<dbReference type="PANTHER" id="PTHR34615:SF1">
    <property type="entry name" value="PX DOMAIN-CONTAINING PROTEIN"/>
    <property type="match status" value="1"/>
</dbReference>
<evidence type="ECO:0000313" key="2">
    <source>
        <dbReference type="Proteomes" id="UP000053477"/>
    </source>
</evidence>
<dbReference type="STRING" id="27342.A0A0H2RUY8"/>
<proteinExistence type="predicted"/>
<gene>
    <name evidence="1" type="ORF">SCHPADRAFT_801183</name>
</gene>
<sequence>PRPTQGGCRITWRYLSGLSESECLYRFRFTAQEIRKLVRVMQLPEGFKTSSGYVFDRLEAFCLLCARLRSAGDMYELVKDYGCQASISEIVNEVVEFLDDRWKYLFDFDVNGALNREALARYADAIFRKGAPVRTVWGFIDCTIRRICRPKLHQRQAYNGHKKIHAVKFQCVV</sequence>
<name>A0A0H2RUY8_9AGAM</name>
<feature type="non-terminal residue" evidence="1">
    <location>
        <position position="1"/>
    </location>
</feature>
<evidence type="ECO:0000313" key="1">
    <source>
        <dbReference type="EMBL" id="KLO08611.1"/>
    </source>
</evidence>